<dbReference type="Proteomes" id="UP001515480">
    <property type="component" value="Unassembled WGS sequence"/>
</dbReference>
<keyword evidence="3" id="KW-0808">Transferase</keyword>
<organism evidence="9 10">
    <name type="scientific">Prymnesium parvum</name>
    <name type="common">Toxic golden alga</name>
    <dbReference type="NCBI Taxonomy" id="97485"/>
    <lineage>
        <taxon>Eukaryota</taxon>
        <taxon>Haptista</taxon>
        <taxon>Haptophyta</taxon>
        <taxon>Prymnesiophyceae</taxon>
        <taxon>Prymnesiales</taxon>
        <taxon>Prymnesiaceae</taxon>
        <taxon>Prymnesium</taxon>
    </lineage>
</organism>
<protein>
    <recommendedName>
        <fullName evidence="11">Carbohydrate sulfotransferase</fullName>
    </recommendedName>
</protein>
<keyword evidence="5" id="KW-1133">Transmembrane helix</keyword>
<evidence type="ECO:0000256" key="1">
    <source>
        <dbReference type="ARBA" id="ARBA00004323"/>
    </source>
</evidence>
<evidence type="ECO:0000256" key="8">
    <source>
        <dbReference type="ARBA" id="ARBA00023180"/>
    </source>
</evidence>
<evidence type="ECO:0000313" key="10">
    <source>
        <dbReference type="Proteomes" id="UP001515480"/>
    </source>
</evidence>
<dbReference type="AlphaFoldDB" id="A0AB34JXY6"/>
<dbReference type="EMBL" id="JBGBPQ010000004">
    <property type="protein sequence ID" value="KAL1525571.1"/>
    <property type="molecule type" value="Genomic_DNA"/>
</dbReference>
<evidence type="ECO:0000256" key="4">
    <source>
        <dbReference type="ARBA" id="ARBA00022692"/>
    </source>
</evidence>
<keyword evidence="4" id="KW-0812">Transmembrane</keyword>
<comment type="caution">
    <text evidence="9">The sequence shown here is derived from an EMBL/GenBank/DDBJ whole genome shotgun (WGS) entry which is preliminary data.</text>
</comment>
<proteinExistence type="inferred from homology"/>
<keyword evidence="6" id="KW-0333">Golgi apparatus</keyword>
<dbReference type="GO" id="GO:0000139">
    <property type="term" value="C:Golgi membrane"/>
    <property type="evidence" value="ECO:0007669"/>
    <property type="project" value="UniProtKB-SubCell"/>
</dbReference>
<reference evidence="9 10" key="1">
    <citation type="journal article" date="2024" name="Science">
        <title>Giant polyketide synthase enzymes in the biosynthesis of giant marine polyether toxins.</title>
        <authorList>
            <person name="Fallon T.R."/>
            <person name="Shende V.V."/>
            <person name="Wierzbicki I.H."/>
            <person name="Pendleton A.L."/>
            <person name="Watervoot N.F."/>
            <person name="Auber R.P."/>
            <person name="Gonzalez D.J."/>
            <person name="Wisecaver J.H."/>
            <person name="Moore B.S."/>
        </authorList>
    </citation>
    <scope>NUCLEOTIDE SEQUENCE [LARGE SCALE GENOMIC DNA]</scope>
    <source>
        <strain evidence="9 10">12B1</strain>
    </source>
</reference>
<evidence type="ECO:0000256" key="7">
    <source>
        <dbReference type="ARBA" id="ARBA00023136"/>
    </source>
</evidence>
<keyword evidence="8" id="KW-0325">Glycoprotein</keyword>
<dbReference type="PANTHER" id="PTHR12137">
    <property type="entry name" value="CARBOHYDRATE SULFOTRANSFERASE"/>
    <property type="match status" value="1"/>
</dbReference>
<evidence type="ECO:0008006" key="11">
    <source>
        <dbReference type="Google" id="ProtNLM"/>
    </source>
</evidence>
<dbReference type="InterPro" id="IPR018011">
    <property type="entry name" value="Carb_sulfotrans_8-10"/>
</dbReference>
<gene>
    <name evidence="9" type="ORF">AB1Y20_020425</name>
</gene>
<dbReference type="PANTHER" id="PTHR12137:SF54">
    <property type="entry name" value="CARBOHYDRATE SULFOTRANSFERASE"/>
    <property type="match status" value="1"/>
</dbReference>
<name>A0AB34JXY6_PRYPA</name>
<evidence type="ECO:0000256" key="6">
    <source>
        <dbReference type="ARBA" id="ARBA00023034"/>
    </source>
</evidence>
<evidence type="ECO:0000256" key="3">
    <source>
        <dbReference type="ARBA" id="ARBA00022679"/>
    </source>
</evidence>
<dbReference type="Pfam" id="PF03567">
    <property type="entry name" value="Sulfotransfer_2"/>
    <property type="match status" value="1"/>
</dbReference>
<evidence type="ECO:0000256" key="2">
    <source>
        <dbReference type="ARBA" id="ARBA00006339"/>
    </source>
</evidence>
<comment type="similarity">
    <text evidence="2">Belongs to the sulfotransferase 2 family.</text>
</comment>
<dbReference type="InterPro" id="IPR005331">
    <property type="entry name" value="Sulfotransferase"/>
</dbReference>
<evidence type="ECO:0000256" key="5">
    <source>
        <dbReference type="ARBA" id="ARBA00022989"/>
    </source>
</evidence>
<keyword evidence="7" id="KW-0472">Membrane</keyword>
<comment type="subcellular location">
    <subcellularLocation>
        <location evidence="1">Golgi apparatus membrane</location>
        <topology evidence="1">Single-pass type II membrane protein</topology>
    </subcellularLocation>
</comment>
<dbReference type="GO" id="GO:0008146">
    <property type="term" value="F:sulfotransferase activity"/>
    <property type="evidence" value="ECO:0007669"/>
    <property type="project" value="InterPro"/>
</dbReference>
<accession>A0AB34JXY6</accession>
<sequence length="263" mass="30665">MDIDPLPPAQCQRLMSNEMLVVAPYHGLIWCPNAKVGTTTWYEILRRRLMPRERHMPRCFPTACPESNVHRGRYPLTVPRVMPGHSQLCDRRRFVSFTFVRNPWDRLASAYLSKIERGLAVKDRQALYVQRRIRILFGLQAGAKISFGQFIRWVVQQNTSTMNPHWKPHSVRCDTLYTPYEFIGRYETMQEDILHVLGLLGWSPSLIPATHWSSLEGSRMARNQSQRLAQLYDSSQLVDLVARKYRDDIVPFGYTFPGHASYR</sequence>
<dbReference type="GO" id="GO:0016051">
    <property type="term" value="P:carbohydrate biosynthetic process"/>
    <property type="evidence" value="ECO:0007669"/>
    <property type="project" value="InterPro"/>
</dbReference>
<evidence type="ECO:0000313" key="9">
    <source>
        <dbReference type="EMBL" id="KAL1525571.1"/>
    </source>
</evidence>
<keyword evidence="10" id="KW-1185">Reference proteome</keyword>